<dbReference type="GO" id="GO:0006281">
    <property type="term" value="P:DNA repair"/>
    <property type="evidence" value="ECO:0007669"/>
    <property type="project" value="InterPro"/>
</dbReference>
<dbReference type="InterPro" id="IPR001667">
    <property type="entry name" value="DDH_dom"/>
</dbReference>
<proteinExistence type="inferred from homology"/>
<feature type="domain" description="DHHA1" evidence="8">
    <location>
        <begin position="345"/>
        <end position="441"/>
    </location>
</feature>
<name>A0A0V8HMM8_9BACI</name>
<dbReference type="AlphaFoldDB" id="A0A0V8HMM8"/>
<dbReference type="SUPFAM" id="SSF64182">
    <property type="entry name" value="DHH phosphoesterases"/>
    <property type="match status" value="1"/>
</dbReference>
<evidence type="ECO:0000259" key="8">
    <source>
        <dbReference type="Pfam" id="PF02272"/>
    </source>
</evidence>
<keyword evidence="5 11" id="KW-0269">Exonuclease</keyword>
<dbReference type="Pfam" id="PF17768">
    <property type="entry name" value="RecJ_OB"/>
    <property type="match status" value="1"/>
</dbReference>
<dbReference type="Pfam" id="PF10141">
    <property type="entry name" value="ssDNA-exonuc_C"/>
    <property type="match status" value="1"/>
</dbReference>
<feature type="coiled-coil region" evidence="6">
    <location>
        <begin position="300"/>
        <end position="327"/>
    </location>
</feature>
<reference evidence="12" key="1">
    <citation type="submission" date="2016-08" db="EMBL/GenBank/DDBJ databases">
        <authorList>
            <person name="Varghese N."/>
            <person name="Submissions Spin"/>
        </authorList>
    </citation>
    <scope>NUCLEOTIDE SEQUENCE [LARGE SCALE GENOMIC DNA]</scope>
    <source>
        <strain evidence="12">SGD-1123</strain>
    </source>
</reference>
<dbReference type="Gene3D" id="3.10.310.30">
    <property type="match status" value="1"/>
</dbReference>
<accession>A0A0V8HMM8</accession>
<evidence type="ECO:0000256" key="6">
    <source>
        <dbReference type="SAM" id="Coils"/>
    </source>
</evidence>
<keyword evidence="4" id="KW-0378">Hydrolase</keyword>
<dbReference type="Pfam" id="PF01368">
    <property type="entry name" value="DHH"/>
    <property type="match status" value="1"/>
</dbReference>
<dbReference type="GO" id="GO:0006310">
    <property type="term" value="P:DNA recombination"/>
    <property type="evidence" value="ECO:0007669"/>
    <property type="project" value="InterPro"/>
</dbReference>
<evidence type="ECO:0000256" key="1">
    <source>
        <dbReference type="ARBA" id="ARBA00005915"/>
    </source>
</evidence>
<keyword evidence="12" id="KW-1185">Reference proteome</keyword>
<dbReference type="InterPro" id="IPR018779">
    <property type="entry name" value="RecJ_C"/>
</dbReference>
<evidence type="ECO:0000259" key="9">
    <source>
        <dbReference type="Pfam" id="PF10141"/>
    </source>
</evidence>
<evidence type="ECO:0000256" key="4">
    <source>
        <dbReference type="ARBA" id="ARBA00022801"/>
    </source>
</evidence>
<dbReference type="InterPro" id="IPR051673">
    <property type="entry name" value="SSDNA_exonuclease_RecJ"/>
</dbReference>
<evidence type="ECO:0000313" key="11">
    <source>
        <dbReference type="EMBL" id="SCB90380.1"/>
    </source>
</evidence>
<gene>
    <name evidence="11" type="ORF">GA0061094_1289</name>
</gene>
<feature type="domain" description="RecJ OB" evidence="10">
    <location>
        <begin position="455"/>
        <end position="561"/>
    </location>
</feature>
<dbReference type="Pfam" id="PF02272">
    <property type="entry name" value="DHHA1"/>
    <property type="match status" value="1"/>
</dbReference>
<dbReference type="PANTHER" id="PTHR30255">
    <property type="entry name" value="SINGLE-STRANDED-DNA-SPECIFIC EXONUCLEASE RECJ"/>
    <property type="match status" value="1"/>
</dbReference>
<dbReference type="InterPro" id="IPR041122">
    <property type="entry name" value="RecJ_OB"/>
</dbReference>
<dbReference type="Gene3D" id="3.90.1640.30">
    <property type="match status" value="1"/>
</dbReference>
<evidence type="ECO:0000259" key="7">
    <source>
        <dbReference type="Pfam" id="PF01368"/>
    </source>
</evidence>
<evidence type="ECO:0000256" key="3">
    <source>
        <dbReference type="ARBA" id="ARBA00022722"/>
    </source>
</evidence>
<keyword evidence="6" id="KW-0175">Coiled coil</keyword>
<comment type="similarity">
    <text evidence="1">Belongs to the RecJ family.</text>
</comment>
<evidence type="ECO:0000256" key="5">
    <source>
        <dbReference type="ARBA" id="ARBA00022839"/>
    </source>
</evidence>
<dbReference type="RefSeq" id="WP_058297866.1">
    <property type="nucleotide sequence ID" value="NZ_FMAU01000001.1"/>
</dbReference>
<keyword evidence="3" id="KW-0540">Nuclease</keyword>
<dbReference type="EMBL" id="FMAU01000001">
    <property type="protein sequence ID" value="SCB90380.1"/>
    <property type="molecule type" value="Genomic_DNA"/>
</dbReference>
<evidence type="ECO:0000313" key="12">
    <source>
        <dbReference type="Proteomes" id="UP000181997"/>
    </source>
</evidence>
<organism evidence="11 12">
    <name type="scientific">[Bacillus] enclensis</name>
    <dbReference type="NCBI Taxonomy" id="1402860"/>
    <lineage>
        <taxon>Bacteria</taxon>
        <taxon>Bacillati</taxon>
        <taxon>Bacillota</taxon>
        <taxon>Bacilli</taxon>
        <taxon>Bacillales</taxon>
        <taxon>Bacillaceae</taxon>
        <taxon>Rossellomorea</taxon>
    </lineage>
</organism>
<sequence length="788" mass="89090">MLNSKTRWKIAESDQDKIEEFQRELKIPSLVAKLLLNRDLTTVEEARDFLFDSGDGFHDPFLFNDMKKTVDRIQRAVNDGERILVYGDYDADGVSSTSVMMTVLRDIGAEVEFYIPNRFSEGYGPNEAAFRWAGDEGFTLIITVDTGISAVHEAQIAKEIGIDLIITDHHEPGPALPEAYSIIHPKIEGSEYPFQELAGVGVAFKLAHALYGELPHHLLDLAAIGTIADLVPLRGENRVLAKRGISKLRITERKGIKALCKAANAHQHEMTEESIGFTIAPRINAVGRLGDADPAVDLMLTEDEEEAKALAEEIDALNKERQSIVNTMTQEAIEMVEYDYPLEDNSVLVIGKEGWNPGVVGIVASRLVDKFYRPVIVLSYDSEKGQAKGSARSIAGFDLFNSLSKCRDILPHFGGHPMAAGMTLKLDDVHDLRSRLNEIARNELTEEDFIPVTVMDAAVKMEEISIESIEKLGLLAPFGMQNPKPKWVIENVSIEHYKKIGSNQNHLKVLLGNDSAKLDGVGFGLGELADHITPFSEASIVGELSINEWNNRKKPQIFLHDIKIEEWQLFDVRGIRQVEKWEKQVPAENKKIFCFHSSTLEKLNMKEREDVLLIEDKDALSDISTAGASIVFLDMPSSQDFVKTIVGKGRPHRIYAHFFQDEDHFFSTMPTREHFKWYYAFLSKRGSFDLKKHGDDLAKYKGWSKETIDFMSQVFFELKFVTIDNGFISLNPVKTKKDLSESPAYQKKQQQYELENELLYSSYSELKAWFNERIKESVTFEEEVEAWT</sequence>
<dbReference type="GO" id="GO:0003676">
    <property type="term" value="F:nucleic acid binding"/>
    <property type="evidence" value="ECO:0007669"/>
    <property type="project" value="InterPro"/>
</dbReference>
<dbReference type="NCBIfam" id="TIGR00644">
    <property type="entry name" value="recJ"/>
    <property type="match status" value="1"/>
</dbReference>
<dbReference type="InterPro" id="IPR003156">
    <property type="entry name" value="DHHA1_dom"/>
</dbReference>
<dbReference type="GO" id="GO:0008409">
    <property type="term" value="F:5'-3' exonuclease activity"/>
    <property type="evidence" value="ECO:0007669"/>
    <property type="project" value="InterPro"/>
</dbReference>
<feature type="domain" description="Single-stranded-DNA-specific exonuclease RecJ C-terminal" evidence="9">
    <location>
        <begin position="568"/>
        <end position="770"/>
    </location>
</feature>
<dbReference type="InterPro" id="IPR004610">
    <property type="entry name" value="RecJ"/>
</dbReference>
<feature type="domain" description="DDH" evidence="7">
    <location>
        <begin position="82"/>
        <end position="226"/>
    </location>
</feature>
<dbReference type="Proteomes" id="UP000181997">
    <property type="component" value="Unassembled WGS sequence"/>
</dbReference>
<dbReference type="PANTHER" id="PTHR30255:SF2">
    <property type="entry name" value="SINGLE-STRANDED-DNA-SPECIFIC EXONUCLEASE RECJ"/>
    <property type="match status" value="1"/>
</dbReference>
<dbReference type="OrthoDB" id="9809852at2"/>
<dbReference type="InterPro" id="IPR038763">
    <property type="entry name" value="DHH_sf"/>
</dbReference>
<protein>
    <recommendedName>
        <fullName evidence="2">Single-stranded-DNA-specific exonuclease RecJ</fullName>
    </recommendedName>
</protein>
<evidence type="ECO:0000259" key="10">
    <source>
        <dbReference type="Pfam" id="PF17768"/>
    </source>
</evidence>
<evidence type="ECO:0000256" key="2">
    <source>
        <dbReference type="ARBA" id="ARBA00019841"/>
    </source>
</evidence>